<protein>
    <submittedName>
        <fullName evidence="1">Uncharacterized protein</fullName>
    </submittedName>
</protein>
<dbReference type="Proteomes" id="UP000821837">
    <property type="component" value="Chromosome 11"/>
</dbReference>
<dbReference type="Gene3D" id="3.40.630.10">
    <property type="entry name" value="Zn peptidases"/>
    <property type="match status" value="1"/>
</dbReference>
<dbReference type="InterPro" id="IPR036264">
    <property type="entry name" value="Bact_exopeptidase_dim_dom"/>
</dbReference>
<dbReference type="VEuPathDB" id="VectorBase:RSAN_032134"/>
<dbReference type="PANTHER" id="PTHR30575">
    <property type="entry name" value="PEPTIDASE M20"/>
    <property type="match status" value="1"/>
</dbReference>
<reference evidence="1" key="1">
    <citation type="journal article" date="2020" name="Cell">
        <title>Large-Scale Comparative Analyses of Tick Genomes Elucidate Their Genetic Diversity and Vector Capacities.</title>
        <authorList>
            <consortium name="Tick Genome and Microbiome Consortium (TIGMIC)"/>
            <person name="Jia N."/>
            <person name="Wang J."/>
            <person name="Shi W."/>
            <person name="Du L."/>
            <person name="Sun Y."/>
            <person name="Zhan W."/>
            <person name="Jiang J.F."/>
            <person name="Wang Q."/>
            <person name="Zhang B."/>
            <person name="Ji P."/>
            <person name="Bell-Sakyi L."/>
            <person name="Cui X.M."/>
            <person name="Yuan T.T."/>
            <person name="Jiang B.G."/>
            <person name="Yang W.F."/>
            <person name="Lam T.T."/>
            <person name="Chang Q.C."/>
            <person name="Ding S.J."/>
            <person name="Wang X.J."/>
            <person name="Zhu J.G."/>
            <person name="Ruan X.D."/>
            <person name="Zhao L."/>
            <person name="Wei J.T."/>
            <person name="Ye R.Z."/>
            <person name="Que T.C."/>
            <person name="Du C.H."/>
            <person name="Zhou Y.H."/>
            <person name="Cheng J.X."/>
            <person name="Dai P.F."/>
            <person name="Guo W.B."/>
            <person name="Han X.H."/>
            <person name="Huang E.J."/>
            <person name="Li L.F."/>
            <person name="Wei W."/>
            <person name="Gao Y.C."/>
            <person name="Liu J.Z."/>
            <person name="Shao H.Z."/>
            <person name="Wang X."/>
            <person name="Wang C.C."/>
            <person name="Yang T.C."/>
            <person name="Huo Q.B."/>
            <person name="Li W."/>
            <person name="Chen H.Y."/>
            <person name="Chen S.E."/>
            <person name="Zhou L.G."/>
            <person name="Ni X.B."/>
            <person name="Tian J.H."/>
            <person name="Sheng Y."/>
            <person name="Liu T."/>
            <person name="Pan Y.S."/>
            <person name="Xia L.Y."/>
            <person name="Li J."/>
            <person name="Zhao F."/>
            <person name="Cao W.C."/>
        </authorList>
    </citation>
    <scope>NUCLEOTIDE SEQUENCE</scope>
    <source>
        <strain evidence="1">Rsan-2018</strain>
    </source>
</reference>
<proteinExistence type="predicted"/>
<dbReference type="EMBL" id="JABSTV010001247">
    <property type="protein sequence ID" value="KAH7972672.1"/>
    <property type="molecule type" value="Genomic_DNA"/>
</dbReference>
<gene>
    <name evidence="1" type="ORF">HPB52_015003</name>
</gene>
<reference evidence="1" key="2">
    <citation type="submission" date="2021-09" db="EMBL/GenBank/DDBJ databases">
        <authorList>
            <person name="Jia N."/>
            <person name="Wang J."/>
            <person name="Shi W."/>
            <person name="Du L."/>
            <person name="Sun Y."/>
            <person name="Zhan W."/>
            <person name="Jiang J."/>
            <person name="Wang Q."/>
            <person name="Zhang B."/>
            <person name="Ji P."/>
            <person name="Sakyi L.B."/>
            <person name="Cui X."/>
            <person name="Yuan T."/>
            <person name="Jiang B."/>
            <person name="Yang W."/>
            <person name="Lam T.T.-Y."/>
            <person name="Chang Q."/>
            <person name="Ding S."/>
            <person name="Wang X."/>
            <person name="Zhu J."/>
            <person name="Ruan X."/>
            <person name="Zhao L."/>
            <person name="Wei J."/>
            <person name="Que T."/>
            <person name="Du C."/>
            <person name="Cheng J."/>
            <person name="Dai P."/>
            <person name="Han X."/>
            <person name="Huang E."/>
            <person name="Gao Y."/>
            <person name="Liu J."/>
            <person name="Shao H."/>
            <person name="Ye R."/>
            <person name="Li L."/>
            <person name="Wei W."/>
            <person name="Wang X."/>
            <person name="Wang C."/>
            <person name="Huo Q."/>
            <person name="Li W."/>
            <person name="Guo W."/>
            <person name="Chen H."/>
            <person name="Chen S."/>
            <person name="Zhou L."/>
            <person name="Zhou L."/>
            <person name="Ni X."/>
            <person name="Tian J."/>
            <person name="Zhou Y."/>
            <person name="Sheng Y."/>
            <person name="Liu T."/>
            <person name="Pan Y."/>
            <person name="Xia L."/>
            <person name="Li J."/>
            <person name="Zhao F."/>
            <person name="Cao W."/>
        </authorList>
    </citation>
    <scope>NUCLEOTIDE SEQUENCE</scope>
    <source>
        <strain evidence="1">Rsan-2018</strain>
        <tissue evidence="1">Larvae</tissue>
    </source>
</reference>
<dbReference type="Gene3D" id="3.30.70.360">
    <property type="match status" value="1"/>
</dbReference>
<comment type="caution">
    <text evidence="1">The sequence shown here is derived from an EMBL/GenBank/DDBJ whole genome shotgun (WGS) entry which is preliminary data.</text>
</comment>
<sequence length="199" mass="21807">MPRSPPTSICPCCGSTPSQQTGYLQFGVRPNVISETSKLLYHIRAPSDDEKNVLVARATKCFQAAALATGCEIDLEKGVEYKELIHNEALVETYKKHGEALGKKRFAPWCRTRRRVHGRRNVSYVLPTMHPSFDIGGGSAMPHTRAFAEAAATEGAHLAALRVAKALALTALDLMSDPELMARAQSDFKAWKESRASPK</sequence>
<dbReference type="PANTHER" id="PTHR30575:SF0">
    <property type="entry name" value="XAA-ARG DIPEPTIDASE"/>
    <property type="match status" value="1"/>
</dbReference>
<accession>A0A9D4QBB8</accession>
<keyword evidence="2" id="KW-1185">Reference proteome</keyword>
<name>A0A9D4QBB8_RHISA</name>
<dbReference type="GO" id="GO:0016805">
    <property type="term" value="F:dipeptidase activity"/>
    <property type="evidence" value="ECO:0007669"/>
    <property type="project" value="TreeGrafter"/>
</dbReference>
<organism evidence="1 2">
    <name type="scientific">Rhipicephalus sanguineus</name>
    <name type="common">Brown dog tick</name>
    <name type="synonym">Ixodes sanguineus</name>
    <dbReference type="NCBI Taxonomy" id="34632"/>
    <lineage>
        <taxon>Eukaryota</taxon>
        <taxon>Metazoa</taxon>
        <taxon>Ecdysozoa</taxon>
        <taxon>Arthropoda</taxon>
        <taxon>Chelicerata</taxon>
        <taxon>Arachnida</taxon>
        <taxon>Acari</taxon>
        <taxon>Parasitiformes</taxon>
        <taxon>Ixodida</taxon>
        <taxon>Ixodoidea</taxon>
        <taxon>Ixodidae</taxon>
        <taxon>Rhipicephalinae</taxon>
        <taxon>Rhipicephalus</taxon>
        <taxon>Rhipicephalus</taxon>
    </lineage>
</organism>
<evidence type="ECO:0000313" key="2">
    <source>
        <dbReference type="Proteomes" id="UP000821837"/>
    </source>
</evidence>
<dbReference type="InterPro" id="IPR052030">
    <property type="entry name" value="Peptidase_M20/M20A_hydrolases"/>
</dbReference>
<dbReference type="SUPFAM" id="SSF55031">
    <property type="entry name" value="Bacterial exopeptidase dimerisation domain"/>
    <property type="match status" value="1"/>
</dbReference>
<evidence type="ECO:0000313" key="1">
    <source>
        <dbReference type="EMBL" id="KAH7972672.1"/>
    </source>
</evidence>
<dbReference type="AlphaFoldDB" id="A0A9D4QBB8"/>